<dbReference type="Pfam" id="PF24346">
    <property type="entry name" value="DUF7507"/>
    <property type="match status" value="5"/>
</dbReference>
<dbReference type="RefSeq" id="WP_258425305.1">
    <property type="nucleotide sequence ID" value="NZ_JANSUY010000031.1"/>
</dbReference>
<dbReference type="InterPro" id="IPR047589">
    <property type="entry name" value="DUF11_rpt"/>
</dbReference>
<gene>
    <name evidence="3" type="ORF">NU887_20710</name>
</gene>
<dbReference type="PANTHER" id="PTHR34819">
    <property type="entry name" value="LARGE CYSTEINE-RICH PERIPLASMIC PROTEIN OMCB"/>
    <property type="match status" value="1"/>
</dbReference>
<dbReference type="NCBIfam" id="TIGR01451">
    <property type="entry name" value="B_ant_repeat"/>
    <property type="match status" value="5"/>
</dbReference>
<comment type="caution">
    <text evidence="3">The sequence shown here is derived from an EMBL/GenBank/DDBJ whole genome shotgun (WGS) entry which is preliminary data.</text>
</comment>
<feature type="domain" description="DUF7507" evidence="2">
    <location>
        <begin position="71"/>
        <end position="159"/>
    </location>
</feature>
<evidence type="ECO:0000313" key="3">
    <source>
        <dbReference type="EMBL" id="MCR9017471.1"/>
    </source>
</evidence>
<evidence type="ECO:0000259" key="2">
    <source>
        <dbReference type="Pfam" id="PF24346"/>
    </source>
</evidence>
<dbReference type="Gene3D" id="2.60.40.740">
    <property type="match status" value="1"/>
</dbReference>
<feature type="domain" description="DUF7507" evidence="2">
    <location>
        <begin position="1"/>
        <end position="56"/>
    </location>
</feature>
<reference evidence="3" key="1">
    <citation type="submission" date="2022-08" db="EMBL/GenBank/DDBJ databases">
        <authorList>
            <person name="Zhang D."/>
        </authorList>
    </citation>
    <scope>NUCLEOTIDE SEQUENCE</scope>
    <source>
        <strain evidence="3">XJ19-11</strain>
    </source>
</reference>
<accession>A0A9X2P793</accession>
<name>A0A9X2P793_9BACT</name>
<keyword evidence="4" id="KW-1185">Reference proteome</keyword>
<dbReference type="InterPro" id="IPR055354">
    <property type="entry name" value="DUF7507"/>
</dbReference>
<dbReference type="InterPro" id="IPR051172">
    <property type="entry name" value="Chlamydia_OmcB"/>
</dbReference>
<feature type="non-terminal residue" evidence="3">
    <location>
        <position position="1"/>
    </location>
</feature>
<dbReference type="EMBL" id="JANSUY010000031">
    <property type="protein sequence ID" value="MCR9017471.1"/>
    <property type="molecule type" value="Genomic_DNA"/>
</dbReference>
<feature type="domain" description="DUF7507" evidence="2">
    <location>
        <begin position="173"/>
        <end position="260"/>
    </location>
</feature>
<protein>
    <submittedName>
        <fullName evidence="3">Gliding motility-associated C-terminal domain-containing protein</fullName>
    </submittedName>
</protein>
<sequence>NVTLSNVAVSDPLTGLNVSIPSLAPGAVESIATSYTVTQSDIDAGKVDNTASAAVGSVNVSASESVTATQSPALSITKTATESSFAAVGDVLNYTIVVTNTGNVTLSNVAVNDPLTGLNTSIPSLAPGSSESIPTSYTVTQADIDAGKVDNTASAAVGTVNVSASESVSATQSPALSITKTATESTFAAVGDVLNYTIIVTNTGNVTLSNVAVSDPLTGLSTSIPSLAPGSSESIPTSYTITQSDIDAGKVDNTASAAVGAVNVSASESVSATQSPALSITKTATENTFAAVGDVLNYTIVVTNTGNVTLENIAVSDPLTGLNTTIASLAPAASQSIPTTYTVTQADLDKGFVTNRATASGVSINDDPAEDSDEFTVEASANPSIEVTKTADTTTFSEIGQVITYTITVKNTGNITLTNLVVNDPLTGLTQVIPSIAPGQTIAITTEYVVQLKDLTAGSITNNVSVTGKSKDGNDVGGDDSVTIGASSTPIDAIDDDMGEYPVDFGGIIGNLLNNDLLNNQPVTFTDVNFEFTELDGIVGLLIEENGELSLIPGLNEAREYRLKYTLREALNPNNSDEAFVVFELLENDVDLAVTKTSNGIEIYEGDEFEYEIEVNNIGETDAKNVVIVDDLPNGLSYISTTIAESSPSIEVGTSVNGSKITYTIPLFPAGSKLLIKVRVKANAINSEKALQITNIVRVSSDGEDTNMEDNNDSDVNQINPFFIPTVITPNGDGLNDRFEIMGLGKFETNDIVIFNRNGDHVFERKNYENDWFTEGLVAGTYFFVMKSIDRQGKLHEFQGWIQVIKR</sequence>
<organism evidence="3 4">
    <name type="scientific">Aquiflexum gelatinilyticum</name>
    <dbReference type="NCBI Taxonomy" id="2961943"/>
    <lineage>
        <taxon>Bacteria</taxon>
        <taxon>Pseudomonadati</taxon>
        <taxon>Bacteroidota</taxon>
        <taxon>Cytophagia</taxon>
        <taxon>Cytophagales</taxon>
        <taxon>Cyclobacteriaceae</taxon>
        <taxon>Aquiflexum</taxon>
    </lineage>
</organism>
<dbReference type="InterPro" id="IPR013783">
    <property type="entry name" value="Ig-like_fold"/>
</dbReference>
<feature type="domain" description="DUF7507" evidence="2">
    <location>
        <begin position="275"/>
        <end position="371"/>
    </location>
</feature>
<proteinExistence type="predicted"/>
<evidence type="ECO:0000313" key="4">
    <source>
        <dbReference type="Proteomes" id="UP001142175"/>
    </source>
</evidence>
<dbReference type="Gene3D" id="2.60.40.10">
    <property type="entry name" value="Immunoglobulins"/>
    <property type="match status" value="2"/>
</dbReference>
<dbReference type="Pfam" id="PF01345">
    <property type="entry name" value="DUF11"/>
    <property type="match status" value="1"/>
</dbReference>
<evidence type="ECO:0000259" key="1">
    <source>
        <dbReference type="Pfam" id="PF01345"/>
    </source>
</evidence>
<dbReference type="AlphaFoldDB" id="A0A9X2P793"/>
<feature type="domain" description="DUF11" evidence="1">
    <location>
        <begin position="591"/>
        <end position="714"/>
    </location>
</feature>
<feature type="domain" description="DUF7507" evidence="2">
    <location>
        <begin position="382"/>
        <end position="476"/>
    </location>
</feature>
<dbReference type="Proteomes" id="UP001142175">
    <property type="component" value="Unassembled WGS sequence"/>
</dbReference>
<dbReference type="Pfam" id="PF13585">
    <property type="entry name" value="CHU_C"/>
    <property type="match status" value="1"/>
</dbReference>
<dbReference type="InterPro" id="IPR001434">
    <property type="entry name" value="OmcB-like_DUF11"/>
</dbReference>
<dbReference type="PANTHER" id="PTHR34819:SF3">
    <property type="entry name" value="CELL SURFACE PROTEIN"/>
    <property type="match status" value="1"/>
</dbReference>